<dbReference type="PANTHER" id="PTHR22854">
    <property type="entry name" value="TRYPTOPHAN BIOSYNTHESIS PROTEIN"/>
    <property type="match status" value="1"/>
</dbReference>
<dbReference type="UniPathway" id="UPA00035">
    <property type="reaction ID" value="UER00043"/>
</dbReference>
<sequence length="282" mass="30135">MSKMGRNQEYRPEGFLATMAELQAERVKKAQAEVALEQYQALAQATPPALDFAQALTRTADGPLRVIAEVKRSSPSKGALAPVADARALAAAYMQGGAAAVSILTEEAYFHGALADLQQVRPALAIPMLRKDFLIDPYQVWEARAYGADAVLLIAALLGPAKLTEMTGVVLAAGMQPLIELHAPAEVAWAEAAIEVNAKGYGDRRPVVGVNARNLMTLQVEPAKAWELLRALPNHWIRVAESGLRTRQDLMAAREAGADAALIGEALVTSGEPSRAIAELIR</sequence>
<evidence type="ECO:0000313" key="10">
    <source>
        <dbReference type="EMBL" id="TCP63815.1"/>
    </source>
</evidence>
<organism evidence="10 11">
    <name type="scientific">Heliophilum fasciatum</name>
    <dbReference type="NCBI Taxonomy" id="35700"/>
    <lineage>
        <taxon>Bacteria</taxon>
        <taxon>Bacillati</taxon>
        <taxon>Bacillota</taxon>
        <taxon>Clostridia</taxon>
        <taxon>Eubacteriales</taxon>
        <taxon>Heliobacteriaceae</taxon>
        <taxon>Heliophilum</taxon>
    </lineage>
</organism>
<dbReference type="OrthoDB" id="9804217at2"/>
<dbReference type="GO" id="GO:0004640">
    <property type="term" value="F:phosphoribosylanthranilate isomerase activity"/>
    <property type="evidence" value="ECO:0007669"/>
    <property type="project" value="TreeGrafter"/>
</dbReference>
<keyword evidence="6" id="KW-0822">Tryptophan biosynthesis</keyword>
<dbReference type="GO" id="GO:0004425">
    <property type="term" value="F:indole-3-glycerol-phosphate synthase activity"/>
    <property type="evidence" value="ECO:0007669"/>
    <property type="project" value="UniProtKB-EC"/>
</dbReference>
<dbReference type="SUPFAM" id="SSF51366">
    <property type="entry name" value="Ribulose-phoshate binding barrel"/>
    <property type="match status" value="1"/>
</dbReference>
<reference evidence="10 11" key="1">
    <citation type="submission" date="2019-03" db="EMBL/GenBank/DDBJ databases">
        <title>Genomic Encyclopedia of Type Strains, Phase IV (KMG-IV): sequencing the most valuable type-strain genomes for metagenomic binning, comparative biology and taxonomic classification.</title>
        <authorList>
            <person name="Goeker M."/>
        </authorList>
    </citation>
    <scope>NUCLEOTIDE SEQUENCE [LARGE SCALE GENOMIC DNA]</scope>
    <source>
        <strain evidence="10 11">DSM 11170</strain>
    </source>
</reference>
<evidence type="ECO:0000256" key="4">
    <source>
        <dbReference type="ARBA" id="ARBA00022605"/>
    </source>
</evidence>
<dbReference type="EMBL" id="SLXT01000015">
    <property type="protein sequence ID" value="TCP63815.1"/>
    <property type="molecule type" value="Genomic_DNA"/>
</dbReference>
<keyword evidence="11" id="KW-1185">Reference proteome</keyword>
<dbReference type="InterPro" id="IPR013785">
    <property type="entry name" value="Aldolase_TIM"/>
</dbReference>
<dbReference type="InterPro" id="IPR013798">
    <property type="entry name" value="Indole-3-glycerol_P_synth_dom"/>
</dbReference>
<evidence type="ECO:0000256" key="1">
    <source>
        <dbReference type="ARBA" id="ARBA00001633"/>
    </source>
</evidence>
<dbReference type="InterPro" id="IPR045186">
    <property type="entry name" value="Indole-3-glycerol_P_synth"/>
</dbReference>
<dbReference type="EC" id="4.1.1.48" evidence="3"/>
<dbReference type="Gene3D" id="3.20.20.70">
    <property type="entry name" value="Aldolase class I"/>
    <property type="match status" value="1"/>
</dbReference>
<comment type="caution">
    <text evidence="10">The sequence shown here is derived from an EMBL/GenBank/DDBJ whole genome shotgun (WGS) entry which is preliminary data.</text>
</comment>
<dbReference type="PANTHER" id="PTHR22854:SF2">
    <property type="entry name" value="INDOLE-3-GLYCEROL-PHOSPHATE SYNTHASE"/>
    <property type="match status" value="1"/>
</dbReference>
<evidence type="ECO:0000256" key="2">
    <source>
        <dbReference type="ARBA" id="ARBA00004696"/>
    </source>
</evidence>
<keyword evidence="7" id="KW-0057">Aromatic amino acid biosynthesis</keyword>
<evidence type="ECO:0000256" key="8">
    <source>
        <dbReference type="ARBA" id="ARBA00023239"/>
    </source>
</evidence>
<comment type="pathway">
    <text evidence="2">Amino-acid biosynthesis; L-tryptophan biosynthesis; L-tryptophan from chorismate: step 4/5.</text>
</comment>
<gene>
    <name evidence="10" type="ORF">EDD73_11561</name>
</gene>
<dbReference type="Proteomes" id="UP000294813">
    <property type="component" value="Unassembled WGS sequence"/>
</dbReference>
<proteinExistence type="predicted"/>
<evidence type="ECO:0000256" key="6">
    <source>
        <dbReference type="ARBA" id="ARBA00022822"/>
    </source>
</evidence>
<dbReference type="InterPro" id="IPR001468">
    <property type="entry name" value="Indole-3-GlycerolPSynthase_CS"/>
</dbReference>
<keyword evidence="4" id="KW-0028">Amino-acid biosynthesis</keyword>
<evidence type="ECO:0000256" key="3">
    <source>
        <dbReference type="ARBA" id="ARBA00012362"/>
    </source>
</evidence>
<evidence type="ECO:0000256" key="5">
    <source>
        <dbReference type="ARBA" id="ARBA00022793"/>
    </source>
</evidence>
<evidence type="ECO:0000256" key="7">
    <source>
        <dbReference type="ARBA" id="ARBA00023141"/>
    </source>
</evidence>
<comment type="catalytic activity">
    <reaction evidence="1">
        <text>1-(2-carboxyphenylamino)-1-deoxy-D-ribulose 5-phosphate + H(+) = (1S,2R)-1-C-(indol-3-yl)glycerol 3-phosphate + CO2 + H2O</text>
        <dbReference type="Rhea" id="RHEA:23476"/>
        <dbReference type="ChEBI" id="CHEBI:15377"/>
        <dbReference type="ChEBI" id="CHEBI:15378"/>
        <dbReference type="ChEBI" id="CHEBI:16526"/>
        <dbReference type="ChEBI" id="CHEBI:58613"/>
        <dbReference type="ChEBI" id="CHEBI:58866"/>
        <dbReference type="EC" id="4.1.1.48"/>
    </reaction>
</comment>
<keyword evidence="5" id="KW-0210">Decarboxylase</keyword>
<accession>A0A4R2RXG6</accession>
<name>A0A4R2RXG6_9FIRM</name>
<dbReference type="CDD" id="cd00331">
    <property type="entry name" value="IGPS"/>
    <property type="match status" value="1"/>
</dbReference>
<dbReference type="GO" id="GO:0000162">
    <property type="term" value="P:L-tryptophan biosynthetic process"/>
    <property type="evidence" value="ECO:0007669"/>
    <property type="project" value="UniProtKB-UniPathway"/>
</dbReference>
<dbReference type="Pfam" id="PF00218">
    <property type="entry name" value="IGPS"/>
    <property type="match status" value="1"/>
</dbReference>
<protein>
    <recommendedName>
        <fullName evidence="3">indole-3-glycerol-phosphate synthase</fullName>
        <ecNumber evidence="3">4.1.1.48</ecNumber>
    </recommendedName>
</protein>
<dbReference type="InterPro" id="IPR011060">
    <property type="entry name" value="RibuloseP-bd_barrel"/>
</dbReference>
<dbReference type="AlphaFoldDB" id="A0A4R2RXG6"/>
<evidence type="ECO:0000313" key="11">
    <source>
        <dbReference type="Proteomes" id="UP000294813"/>
    </source>
</evidence>
<feature type="domain" description="Indole-3-glycerol phosphate synthase" evidence="9">
    <location>
        <begin position="18"/>
        <end position="280"/>
    </location>
</feature>
<keyword evidence="8" id="KW-0456">Lyase</keyword>
<dbReference type="PROSITE" id="PS00614">
    <property type="entry name" value="IGPS"/>
    <property type="match status" value="1"/>
</dbReference>
<evidence type="ECO:0000259" key="9">
    <source>
        <dbReference type="Pfam" id="PF00218"/>
    </source>
</evidence>